<dbReference type="OrthoDB" id="5556394at2759"/>
<dbReference type="EMBL" id="GG745362">
    <property type="protein sequence ID" value="KNE69854.1"/>
    <property type="molecule type" value="Genomic_DNA"/>
</dbReference>
<keyword evidence="4" id="KW-1185">Reference proteome</keyword>
<dbReference type="AlphaFoldDB" id="A0A0L0T5K0"/>
<gene>
    <name evidence="3" type="ORF">AMAG_14381</name>
</gene>
<feature type="compositionally biased region" description="Acidic residues" evidence="1">
    <location>
        <begin position="68"/>
        <end position="83"/>
    </location>
</feature>
<keyword evidence="2" id="KW-0812">Transmembrane</keyword>
<feature type="transmembrane region" description="Helical" evidence="2">
    <location>
        <begin position="93"/>
        <end position="117"/>
    </location>
</feature>
<dbReference type="VEuPathDB" id="FungiDB:AMAG_14381"/>
<evidence type="ECO:0000313" key="4">
    <source>
        <dbReference type="Proteomes" id="UP000054350"/>
    </source>
</evidence>
<proteinExistence type="predicted"/>
<keyword evidence="2" id="KW-1133">Transmembrane helix</keyword>
<keyword evidence="2" id="KW-0472">Membrane</keyword>
<evidence type="ECO:0000256" key="1">
    <source>
        <dbReference type="SAM" id="MobiDB-lite"/>
    </source>
</evidence>
<feature type="region of interest" description="Disordered" evidence="1">
    <location>
        <begin position="1"/>
        <end position="85"/>
    </location>
</feature>
<reference evidence="3 4" key="1">
    <citation type="submission" date="2009-11" db="EMBL/GenBank/DDBJ databases">
        <title>Annotation of Allomyces macrogynus ATCC 38327.</title>
        <authorList>
            <consortium name="The Broad Institute Genome Sequencing Platform"/>
            <person name="Russ C."/>
            <person name="Cuomo C."/>
            <person name="Burger G."/>
            <person name="Gray M.W."/>
            <person name="Holland P.W.H."/>
            <person name="King N."/>
            <person name="Lang F.B.F."/>
            <person name="Roger A.J."/>
            <person name="Ruiz-Trillo I."/>
            <person name="Young S.K."/>
            <person name="Zeng Q."/>
            <person name="Gargeya S."/>
            <person name="Fitzgerald M."/>
            <person name="Haas B."/>
            <person name="Abouelleil A."/>
            <person name="Alvarado L."/>
            <person name="Arachchi H.M."/>
            <person name="Berlin A."/>
            <person name="Chapman S.B."/>
            <person name="Gearin G."/>
            <person name="Goldberg J."/>
            <person name="Griggs A."/>
            <person name="Gujja S."/>
            <person name="Hansen M."/>
            <person name="Heiman D."/>
            <person name="Howarth C."/>
            <person name="Larimer J."/>
            <person name="Lui A."/>
            <person name="MacDonald P.J.P."/>
            <person name="McCowen C."/>
            <person name="Montmayeur A."/>
            <person name="Murphy C."/>
            <person name="Neiman D."/>
            <person name="Pearson M."/>
            <person name="Priest M."/>
            <person name="Roberts A."/>
            <person name="Saif S."/>
            <person name="Shea T."/>
            <person name="Sisk P."/>
            <person name="Stolte C."/>
            <person name="Sykes S."/>
            <person name="Wortman J."/>
            <person name="Nusbaum C."/>
            <person name="Birren B."/>
        </authorList>
    </citation>
    <scope>NUCLEOTIDE SEQUENCE [LARGE SCALE GENOMIC DNA]</scope>
    <source>
        <strain evidence="3 4">ATCC 38327</strain>
    </source>
</reference>
<dbReference type="Proteomes" id="UP000054350">
    <property type="component" value="Unassembled WGS sequence"/>
</dbReference>
<reference evidence="4" key="2">
    <citation type="submission" date="2009-11" db="EMBL/GenBank/DDBJ databases">
        <title>The Genome Sequence of Allomyces macrogynus strain ATCC 38327.</title>
        <authorList>
            <consortium name="The Broad Institute Genome Sequencing Platform"/>
            <person name="Russ C."/>
            <person name="Cuomo C."/>
            <person name="Shea T."/>
            <person name="Young S.K."/>
            <person name="Zeng Q."/>
            <person name="Koehrsen M."/>
            <person name="Haas B."/>
            <person name="Borodovsky M."/>
            <person name="Guigo R."/>
            <person name="Alvarado L."/>
            <person name="Berlin A."/>
            <person name="Borenstein D."/>
            <person name="Chen Z."/>
            <person name="Engels R."/>
            <person name="Freedman E."/>
            <person name="Gellesch M."/>
            <person name="Goldberg J."/>
            <person name="Griggs A."/>
            <person name="Gujja S."/>
            <person name="Heiman D."/>
            <person name="Hepburn T."/>
            <person name="Howarth C."/>
            <person name="Jen D."/>
            <person name="Larson L."/>
            <person name="Lewis B."/>
            <person name="Mehta T."/>
            <person name="Park D."/>
            <person name="Pearson M."/>
            <person name="Roberts A."/>
            <person name="Saif S."/>
            <person name="Shenoy N."/>
            <person name="Sisk P."/>
            <person name="Stolte C."/>
            <person name="Sykes S."/>
            <person name="Walk T."/>
            <person name="White J."/>
            <person name="Yandava C."/>
            <person name="Burger G."/>
            <person name="Gray M.W."/>
            <person name="Holland P.W.H."/>
            <person name="King N."/>
            <person name="Lang F.B.F."/>
            <person name="Roger A.J."/>
            <person name="Ruiz-Trillo I."/>
            <person name="Lander E."/>
            <person name="Nusbaum C."/>
        </authorList>
    </citation>
    <scope>NUCLEOTIDE SEQUENCE [LARGE SCALE GENOMIC DNA]</scope>
    <source>
        <strain evidence="4">ATCC 38327</strain>
    </source>
</reference>
<name>A0A0L0T5K0_ALLM3</name>
<evidence type="ECO:0000313" key="3">
    <source>
        <dbReference type="EMBL" id="KNE69854.1"/>
    </source>
</evidence>
<organism evidence="3 4">
    <name type="scientific">Allomyces macrogynus (strain ATCC 38327)</name>
    <name type="common">Allomyces javanicus var. macrogynus</name>
    <dbReference type="NCBI Taxonomy" id="578462"/>
    <lineage>
        <taxon>Eukaryota</taxon>
        <taxon>Fungi</taxon>
        <taxon>Fungi incertae sedis</taxon>
        <taxon>Blastocladiomycota</taxon>
        <taxon>Blastocladiomycetes</taxon>
        <taxon>Blastocladiales</taxon>
        <taxon>Blastocladiaceae</taxon>
        <taxon>Allomyces</taxon>
    </lineage>
</organism>
<evidence type="ECO:0000256" key="2">
    <source>
        <dbReference type="SAM" id="Phobius"/>
    </source>
</evidence>
<sequence>MTDHHDDTAAAVHANDVQAHASADGLRARGAAAKTAETKPVATEPVDSGASDVDDENKQVAVAKEDGEIVTDPEELQEEEEEDGKLKGWKRNLALVAVFTAIFVWAVSTVTISQIFMNLFSCSQAQHNHYQSHGIEDPMRWMMTCDFLGQPDMSPYSLPDNPPPFTLPDPLCLPKCERAPFWPQWLENAYVPITAVQSKWHDAQHVAYIAYRIVRRLVLLGWYRHIYPVVKPYLGV</sequence>
<protein>
    <submittedName>
        <fullName evidence="3">Uncharacterized protein</fullName>
    </submittedName>
</protein>
<accession>A0A0L0T5K0</accession>